<evidence type="ECO:0000313" key="2">
    <source>
        <dbReference type="Proteomes" id="UP000752696"/>
    </source>
</evidence>
<dbReference type="EMBL" id="CAJDYZ010011800">
    <property type="protein sequence ID" value="CAD1480090.1"/>
    <property type="molecule type" value="Genomic_DNA"/>
</dbReference>
<dbReference type="AlphaFoldDB" id="A0A6V7HHH6"/>
<reference evidence="1" key="1">
    <citation type="submission" date="2020-07" db="EMBL/GenBank/DDBJ databases">
        <authorList>
            <person name="Nazaruddin N."/>
        </authorList>
    </citation>
    <scope>NUCLEOTIDE SEQUENCE</scope>
</reference>
<accession>A0A6V7HHH6</accession>
<name>A0A6V7HHH6_9HYME</name>
<keyword evidence="2" id="KW-1185">Reference proteome</keyword>
<feature type="non-terminal residue" evidence="1">
    <location>
        <position position="41"/>
    </location>
</feature>
<feature type="non-terminal residue" evidence="1">
    <location>
        <position position="1"/>
    </location>
</feature>
<proteinExistence type="predicted"/>
<comment type="caution">
    <text evidence="1">The sequence shown here is derived from an EMBL/GenBank/DDBJ whole genome shotgun (WGS) entry which is preliminary data.</text>
</comment>
<evidence type="ECO:0000313" key="1">
    <source>
        <dbReference type="EMBL" id="CAD1480090.1"/>
    </source>
</evidence>
<sequence length="41" mass="4663">VSDELNEIPIRADSVKQNLQQLETLGILIPRKFLRTNSVIT</sequence>
<gene>
    <name evidence="1" type="ORF">MHI_LOCUS896425</name>
</gene>
<organism evidence="1 2">
    <name type="scientific">Heterotrigona itama</name>
    <dbReference type="NCBI Taxonomy" id="395501"/>
    <lineage>
        <taxon>Eukaryota</taxon>
        <taxon>Metazoa</taxon>
        <taxon>Ecdysozoa</taxon>
        <taxon>Arthropoda</taxon>
        <taxon>Hexapoda</taxon>
        <taxon>Insecta</taxon>
        <taxon>Pterygota</taxon>
        <taxon>Neoptera</taxon>
        <taxon>Endopterygota</taxon>
        <taxon>Hymenoptera</taxon>
        <taxon>Apocrita</taxon>
        <taxon>Aculeata</taxon>
        <taxon>Apoidea</taxon>
        <taxon>Anthophila</taxon>
        <taxon>Apidae</taxon>
        <taxon>Heterotrigona</taxon>
    </lineage>
</organism>
<protein>
    <submittedName>
        <fullName evidence="1">Uncharacterized protein</fullName>
    </submittedName>
</protein>
<dbReference type="Proteomes" id="UP000752696">
    <property type="component" value="Unassembled WGS sequence"/>
</dbReference>